<evidence type="ECO:0008006" key="3">
    <source>
        <dbReference type="Google" id="ProtNLM"/>
    </source>
</evidence>
<sequence>MEFKEFIVEQALILIPVLYIIGAMLKQTSIIKDTLIPLILLVLGVLFSNLMLGFSIESTLQGVLVAGTTVFANQLYKQSKRED</sequence>
<keyword evidence="1" id="KW-0812">Transmembrane</keyword>
<accession>A0A2H4JAH4</accession>
<organism evidence="2">
    <name type="scientific">uncultured Caudovirales phage</name>
    <dbReference type="NCBI Taxonomy" id="2100421"/>
    <lineage>
        <taxon>Viruses</taxon>
        <taxon>Duplodnaviria</taxon>
        <taxon>Heunggongvirae</taxon>
        <taxon>Uroviricota</taxon>
        <taxon>Caudoviricetes</taxon>
        <taxon>Peduoviridae</taxon>
        <taxon>Maltschvirus</taxon>
        <taxon>Maltschvirus maltsch</taxon>
    </lineage>
</organism>
<evidence type="ECO:0000256" key="1">
    <source>
        <dbReference type="SAM" id="Phobius"/>
    </source>
</evidence>
<dbReference type="Pfam" id="PF16079">
    <property type="entry name" value="Phage_holin_5_2"/>
    <property type="match status" value="1"/>
</dbReference>
<evidence type="ECO:0000313" key="2">
    <source>
        <dbReference type="EMBL" id="ASN72264.1"/>
    </source>
</evidence>
<dbReference type="EMBL" id="MF417948">
    <property type="protein sequence ID" value="ASN72264.1"/>
    <property type="molecule type" value="Genomic_DNA"/>
</dbReference>
<protein>
    <recommendedName>
        <fullName evidence="3">Holin</fullName>
    </recommendedName>
</protein>
<feature type="transmembrane region" description="Helical" evidence="1">
    <location>
        <begin position="6"/>
        <end position="25"/>
    </location>
</feature>
<reference evidence="2" key="1">
    <citation type="submission" date="2017-06" db="EMBL/GenBank/DDBJ databases">
        <title>Novel phages from South African skin metaviromes.</title>
        <authorList>
            <person name="van Zyl L.J."/>
            <person name="Abrahams Y."/>
            <person name="Stander E.A."/>
            <person name="Kirby B.M."/>
            <person name="Clavaud C."/>
            <person name="Farcet C."/>
            <person name="Breton L."/>
            <person name="Trindade M.I."/>
        </authorList>
    </citation>
    <scope>NUCLEOTIDE SEQUENCE</scope>
</reference>
<keyword evidence="1" id="KW-1133">Transmembrane helix</keyword>
<feature type="transmembrane region" description="Helical" evidence="1">
    <location>
        <begin position="34"/>
        <end position="52"/>
    </location>
</feature>
<name>A0A2H4JAH4_9CAUD</name>
<dbReference type="InterPro" id="IPR032111">
    <property type="entry name" value="Clostridium_phage_holin"/>
</dbReference>
<gene>
    <name evidence="2" type="ORF">10S12_2</name>
</gene>
<proteinExistence type="predicted"/>
<keyword evidence="1" id="KW-0472">Membrane</keyword>